<dbReference type="EMBL" id="GG662474">
    <property type="protein sequence ID" value="EAS03511.2"/>
    <property type="molecule type" value="Genomic_DNA"/>
</dbReference>
<dbReference type="HOGENOM" id="CLU_3000649_0_0_1"/>
<dbReference type="InParanoid" id="Q245X2"/>
<organism evidence="1 2">
    <name type="scientific">Tetrahymena thermophila (strain SB210)</name>
    <dbReference type="NCBI Taxonomy" id="312017"/>
    <lineage>
        <taxon>Eukaryota</taxon>
        <taxon>Sar</taxon>
        <taxon>Alveolata</taxon>
        <taxon>Ciliophora</taxon>
        <taxon>Intramacronucleata</taxon>
        <taxon>Oligohymenophorea</taxon>
        <taxon>Hymenostomatida</taxon>
        <taxon>Tetrahymenina</taxon>
        <taxon>Tetrahymenidae</taxon>
        <taxon>Tetrahymena</taxon>
    </lineage>
</organism>
<dbReference type="KEGG" id="tet:TTHERM_00245260"/>
<sequence>MIPKKFQYQLDENEIMWRAKLWNYLLIKKNAIKITNNRNENDQSKNLLSGWQQQINKQINDEDFQQEKDNKF</sequence>
<reference evidence="2" key="1">
    <citation type="journal article" date="2006" name="PLoS Biol.">
        <title>Macronuclear genome sequence of the ciliate Tetrahymena thermophila, a model eukaryote.</title>
        <authorList>
            <person name="Eisen J.A."/>
            <person name="Coyne R.S."/>
            <person name="Wu M."/>
            <person name="Wu D."/>
            <person name="Thiagarajan M."/>
            <person name="Wortman J.R."/>
            <person name="Badger J.H."/>
            <person name="Ren Q."/>
            <person name="Amedeo P."/>
            <person name="Jones K.M."/>
            <person name="Tallon L.J."/>
            <person name="Delcher A.L."/>
            <person name="Salzberg S.L."/>
            <person name="Silva J.C."/>
            <person name="Haas B.J."/>
            <person name="Majoros W.H."/>
            <person name="Farzad M."/>
            <person name="Carlton J.M."/>
            <person name="Smith R.K. Jr."/>
            <person name="Garg J."/>
            <person name="Pearlman R.E."/>
            <person name="Karrer K.M."/>
            <person name="Sun L."/>
            <person name="Manning G."/>
            <person name="Elde N.C."/>
            <person name="Turkewitz A.P."/>
            <person name="Asai D.J."/>
            <person name="Wilkes D.E."/>
            <person name="Wang Y."/>
            <person name="Cai H."/>
            <person name="Collins K."/>
            <person name="Stewart B.A."/>
            <person name="Lee S.R."/>
            <person name="Wilamowska K."/>
            <person name="Weinberg Z."/>
            <person name="Ruzzo W.L."/>
            <person name="Wloga D."/>
            <person name="Gaertig J."/>
            <person name="Frankel J."/>
            <person name="Tsao C.-C."/>
            <person name="Gorovsky M.A."/>
            <person name="Keeling P.J."/>
            <person name="Waller R.F."/>
            <person name="Patron N.J."/>
            <person name="Cherry J.M."/>
            <person name="Stover N.A."/>
            <person name="Krieger C.J."/>
            <person name="del Toro C."/>
            <person name="Ryder H.F."/>
            <person name="Williamson S.C."/>
            <person name="Barbeau R.A."/>
            <person name="Hamilton E.P."/>
            <person name="Orias E."/>
        </authorList>
    </citation>
    <scope>NUCLEOTIDE SEQUENCE [LARGE SCALE GENOMIC DNA]</scope>
    <source>
        <strain evidence="2">SB210</strain>
    </source>
</reference>
<proteinExistence type="predicted"/>
<dbReference type="RefSeq" id="XP_001023756.2">
    <property type="nucleotide sequence ID" value="XM_001023756.2"/>
</dbReference>
<dbReference type="AlphaFoldDB" id="Q245X2"/>
<name>Q245X2_TETTS</name>
<protein>
    <submittedName>
        <fullName evidence="1">Uncharacterized protein</fullName>
    </submittedName>
</protein>
<evidence type="ECO:0000313" key="2">
    <source>
        <dbReference type="Proteomes" id="UP000009168"/>
    </source>
</evidence>
<evidence type="ECO:0000313" key="1">
    <source>
        <dbReference type="EMBL" id="EAS03511.2"/>
    </source>
</evidence>
<keyword evidence="2" id="KW-1185">Reference proteome</keyword>
<dbReference type="Proteomes" id="UP000009168">
    <property type="component" value="Unassembled WGS sequence"/>
</dbReference>
<dbReference type="GeneID" id="7827407"/>
<accession>Q245X2</accession>
<gene>
    <name evidence="1" type="ORF">TTHERM_00245260</name>
</gene>